<organism evidence="2 3">
    <name type="scientific">Adiantum capillus-veneris</name>
    <name type="common">Maidenhair fern</name>
    <dbReference type="NCBI Taxonomy" id="13818"/>
    <lineage>
        <taxon>Eukaryota</taxon>
        <taxon>Viridiplantae</taxon>
        <taxon>Streptophyta</taxon>
        <taxon>Embryophyta</taxon>
        <taxon>Tracheophyta</taxon>
        <taxon>Polypodiopsida</taxon>
        <taxon>Polypodiidae</taxon>
        <taxon>Polypodiales</taxon>
        <taxon>Pteridineae</taxon>
        <taxon>Pteridaceae</taxon>
        <taxon>Vittarioideae</taxon>
        <taxon>Adiantum</taxon>
    </lineage>
</organism>
<keyword evidence="1" id="KW-0732">Signal</keyword>
<sequence>MRLLKLAVIGLAIVSSKAWPALCNPIDLTFRPLSFQSRLKISRECLQPRFLGGLVSFNLQHSDLFGHWEDHYFQLFGTSYNFNGKDDCFLYIIVSFDFFECC</sequence>
<proteinExistence type="predicted"/>
<keyword evidence="3" id="KW-1185">Reference proteome</keyword>
<evidence type="ECO:0000313" key="3">
    <source>
        <dbReference type="Proteomes" id="UP000886520"/>
    </source>
</evidence>
<name>A0A9D4V1J1_ADICA</name>
<dbReference type="EMBL" id="JABFUD020000007">
    <property type="protein sequence ID" value="KAI5078046.1"/>
    <property type="molecule type" value="Genomic_DNA"/>
</dbReference>
<evidence type="ECO:0008006" key="4">
    <source>
        <dbReference type="Google" id="ProtNLM"/>
    </source>
</evidence>
<protein>
    <recommendedName>
        <fullName evidence="4">Secreted protein</fullName>
    </recommendedName>
</protein>
<comment type="caution">
    <text evidence="2">The sequence shown here is derived from an EMBL/GenBank/DDBJ whole genome shotgun (WGS) entry which is preliminary data.</text>
</comment>
<accession>A0A9D4V1J1</accession>
<gene>
    <name evidence="2" type="ORF">GOP47_0007870</name>
</gene>
<reference evidence="2" key="1">
    <citation type="submission" date="2021-01" db="EMBL/GenBank/DDBJ databases">
        <title>Adiantum capillus-veneris genome.</title>
        <authorList>
            <person name="Fang Y."/>
            <person name="Liao Q."/>
        </authorList>
    </citation>
    <scope>NUCLEOTIDE SEQUENCE</scope>
    <source>
        <strain evidence="2">H3</strain>
        <tissue evidence="2">Leaf</tissue>
    </source>
</reference>
<feature type="signal peptide" evidence="1">
    <location>
        <begin position="1"/>
        <end position="23"/>
    </location>
</feature>
<evidence type="ECO:0000256" key="1">
    <source>
        <dbReference type="SAM" id="SignalP"/>
    </source>
</evidence>
<dbReference type="Proteomes" id="UP000886520">
    <property type="component" value="Chromosome 7"/>
</dbReference>
<feature type="chain" id="PRO_5038461702" description="Secreted protein" evidence="1">
    <location>
        <begin position="24"/>
        <end position="102"/>
    </location>
</feature>
<evidence type="ECO:0000313" key="2">
    <source>
        <dbReference type="EMBL" id="KAI5078046.1"/>
    </source>
</evidence>
<dbReference type="AlphaFoldDB" id="A0A9D4V1J1"/>